<reference evidence="1 2" key="1">
    <citation type="submission" date="2019-08" db="EMBL/GenBank/DDBJ databases">
        <title>In-depth cultivation of the pig gut microbiome towards novel bacterial diversity and tailored functional studies.</title>
        <authorList>
            <person name="Wylensek D."/>
            <person name="Hitch T.C.A."/>
            <person name="Clavel T."/>
        </authorList>
    </citation>
    <scope>NUCLEOTIDE SEQUENCE [LARGE SCALE GENOMIC DNA]</scope>
    <source>
        <strain evidence="1 2">RF-744-FAT-4</strain>
    </source>
</reference>
<evidence type="ECO:0000313" key="1">
    <source>
        <dbReference type="EMBL" id="MSS20430.1"/>
    </source>
</evidence>
<dbReference type="Pfam" id="PF09485">
    <property type="entry name" value="CRISPR_Cse2"/>
    <property type="match status" value="1"/>
</dbReference>
<name>A0A7X2NH29_9FIRM</name>
<protein>
    <submittedName>
        <fullName evidence="1">Type I-E CRISPR-associated protein Cse2/CasB</fullName>
    </submittedName>
</protein>
<evidence type="ECO:0000313" key="2">
    <source>
        <dbReference type="Proteomes" id="UP000461754"/>
    </source>
</evidence>
<sequence length="197" mass="22428">MNKRQQVKTFVGRKLTRFERNKENGSGKAELAALRRGVGRRPGELPELTGTFLNEMPEELMGHTDAPSSAEWAVYTALTLYALHQQGQNQPMHLEGQKLGTAIRYLMPSGMPEDNPPILARFNQMAASADIAELAQHLRGIVTLLRANSIPLDYIDLADDLYRYQFEDNRNSLRLKWGRDFYRTPLNETDSKNNTEH</sequence>
<gene>
    <name evidence="1" type="primary">casB</name>
    <name evidence="1" type="ORF">FYJ52_08475</name>
</gene>
<comment type="caution">
    <text evidence="1">The sequence shown here is derived from an EMBL/GenBank/DDBJ whole genome shotgun (WGS) entry which is preliminary data.</text>
</comment>
<organism evidence="1 2">
    <name type="scientific">Pseudoramibacter porci</name>
    <dbReference type="NCBI Taxonomy" id="2606631"/>
    <lineage>
        <taxon>Bacteria</taxon>
        <taxon>Bacillati</taxon>
        <taxon>Bacillota</taxon>
        <taxon>Clostridia</taxon>
        <taxon>Eubacteriales</taxon>
        <taxon>Eubacteriaceae</taxon>
        <taxon>Pseudoramibacter</taxon>
    </lineage>
</organism>
<dbReference type="EMBL" id="VUMO01000012">
    <property type="protein sequence ID" value="MSS20430.1"/>
    <property type="molecule type" value="Genomic_DNA"/>
</dbReference>
<proteinExistence type="predicted"/>
<dbReference type="Proteomes" id="UP000461754">
    <property type="component" value="Unassembled WGS sequence"/>
</dbReference>
<dbReference type="CDD" id="cd09731">
    <property type="entry name" value="Cse2_I-E"/>
    <property type="match status" value="1"/>
</dbReference>
<dbReference type="NCBIfam" id="TIGR02548">
    <property type="entry name" value="casB_cse2"/>
    <property type="match status" value="1"/>
</dbReference>
<dbReference type="RefSeq" id="WP_154576803.1">
    <property type="nucleotide sequence ID" value="NZ_VUMO01000012.1"/>
</dbReference>
<accession>A0A7X2NH29</accession>
<dbReference type="Gene3D" id="1.10.520.40">
    <property type="entry name" value="CRISPR-associated protein Cse2"/>
    <property type="match status" value="1"/>
</dbReference>
<dbReference type="AlphaFoldDB" id="A0A7X2NH29"/>
<dbReference type="InterPro" id="IPR038287">
    <property type="entry name" value="Cse2_sf"/>
</dbReference>
<keyword evidence="2" id="KW-1185">Reference proteome</keyword>
<dbReference type="InterPro" id="IPR013382">
    <property type="entry name" value="CRISPR-assoc_prot_Cse2"/>
</dbReference>